<protein>
    <submittedName>
        <fullName evidence="1">Uncharacterized protein</fullName>
    </submittedName>
</protein>
<dbReference type="EMBL" id="FR915965">
    <property type="protein sequence ID" value="CDQ93762.1"/>
    <property type="molecule type" value="Genomic_DNA"/>
</dbReference>
<dbReference type="STRING" id="8022.A0A060YQE7"/>
<name>A0A060YQE7_ONCMY</name>
<reference evidence="1" key="1">
    <citation type="journal article" date="2014" name="Nat. Commun.">
        <title>The rainbow trout genome provides novel insights into evolution after whole-genome duplication in vertebrates.</title>
        <authorList>
            <person name="Berthelot C."/>
            <person name="Brunet F."/>
            <person name="Chalopin D."/>
            <person name="Juanchich A."/>
            <person name="Bernard M."/>
            <person name="Noel B."/>
            <person name="Bento P."/>
            <person name="Da Silva C."/>
            <person name="Labadie K."/>
            <person name="Alberti A."/>
            <person name="Aury J.M."/>
            <person name="Louis A."/>
            <person name="Dehais P."/>
            <person name="Bardou P."/>
            <person name="Montfort J."/>
            <person name="Klopp C."/>
            <person name="Cabau C."/>
            <person name="Gaspin C."/>
            <person name="Thorgaard G.H."/>
            <person name="Boussaha M."/>
            <person name="Quillet E."/>
            <person name="Guyomard R."/>
            <person name="Galiana D."/>
            <person name="Bobe J."/>
            <person name="Volff J.N."/>
            <person name="Genet C."/>
            <person name="Wincker P."/>
            <person name="Jaillon O."/>
            <person name="Roest Crollius H."/>
            <person name="Guiguen Y."/>
        </authorList>
    </citation>
    <scope>NUCLEOTIDE SEQUENCE [LARGE SCALE GENOMIC DNA]</scope>
</reference>
<dbReference type="PaxDb" id="8022-A0A060YQE7"/>
<organism evidence="1 2">
    <name type="scientific">Oncorhynchus mykiss</name>
    <name type="common">Rainbow trout</name>
    <name type="synonym">Salmo gairdneri</name>
    <dbReference type="NCBI Taxonomy" id="8022"/>
    <lineage>
        <taxon>Eukaryota</taxon>
        <taxon>Metazoa</taxon>
        <taxon>Chordata</taxon>
        <taxon>Craniata</taxon>
        <taxon>Vertebrata</taxon>
        <taxon>Euteleostomi</taxon>
        <taxon>Actinopterygii</taxon>
        <taxon>Neopterygii</taxon>
        <taxon>Teleostei</taxon>
        <taxon>Protacanthopterygii</taxon>
        <taxon>Salmoniformes</taxon>
        <taxon>Salmonidae</taxon>
        <taxon>Salmoninae</taxon>
        <taxon>Oncorhynchus</taxon>
    </lineage>
</organism>
<dbReference type="Proteomes" id="UP000193380">
    <property type="component" value="Unassembled WGS sequence"/>
</dbReference>
<gene>
    <name evidence="1" type="ORF">GSONMT00033585001</name>
</gene>
<proteinExistence type="predicted"/>
<evidence type="ECO:0000313" key="2">
    <source>
        <dbReference type="Proteomes" id="UP000193380"/>
    </source>
</evidence>
<sequence length="100" mass="10938">MMADLQGAKLTLSDSRFIQVIAKSLSISCKEEIEAVRDALTPTLACAASKIGDLEALDAIKEMVKNIYINITCLLVKRITATTDLTYFQEGEKKTPVLTT</sequence>
<accession>A0A060YQE7</accession>
<evidence type="ECO:0000313" key="1">
    <source>
        <dbReference type="EMBL" id="CDQ93762.1"/>
    </source>
</evidence>
<reference evidence="1" key="2">
    <citation type="submission" date="2014-03" db="EMBL/GenBank/DDBJ databases">
        <authorList>
            <person name="Genoscope - CEA"/>
        </authorList>
    </citation>
    <scope>NUCLEOTIDE SEQUENCE</scope>
</reference>
<dbReference type="AlphaFoldDB" id="A0A060YQE7"/>